<feature type="transmembrane region" description="Helical" evidence="9">
    <location>
        <begin position="98"/>
        <end position="125"/>
    </location>
</feature>
<feature type="transmembrane region" description="Helical" evidence="9">
    <location>
        <begin position="406"/>
        <end position="425"/>
    </location>
</feature>
<dbReference type="GO" id="GO:0005886">
    <property type="term" value="C:plasma membrane"/>
    <property type="evidence" value="ECO:0007669"/>
    <property type="project" value="UniProtKB-SubCell"/>
</dbReference>
<reference evidence="12" key="1">
    <citation type="submission" date="2023-07" db="EMBL/GenBank/DDBJ databases">
        <title>Sequencing the genomes of 1000 actinobacteria strains.</title>
        <authorList>
            <person name="Klenk H.-P."/>
        </authorList>
    </citation>
    <scope>NUCLEOTIDE SEQUENCE</scope>
    <source>
        <strain evidence="12">DSM 45977</strain>
    </source>
</reference>
<dbReference type="InterPro" id="IPR050297">
    <property type="entry name" value="LipidA_mod_glycosyltrf_83"/>
</dbReference>
<evidence type="ECO:0000256" key="2">
    <source>
        <dbReference type="ARBA" id="ARBA00022475"/>
    </source>
</evidence>
<feature type="transmembrane region" description="Helical" evidence="9">
    <location>
        <begin position="218"/>
        <end position="236"/>
    </location>
</feature>
<sequence length="745" mass="76572">MITAASGPDMTGTTDADETAASDRPRGGIRYRLALAAVCALAATLYAWGIGDSWGNAYYSAAVKSMSQSFENFLFGSFDAAGVITVDKPPMALWTQVVAVWILGYSPVALLLPQVLEGVAAVLLLHRTVRRWAGEHAALTAALVLALTPITVAINRDNNPDTLLVLLMVAAAYALTRAVQASADSPHSRTSRSGATRWLVLSAFLLGCGFLTKMLQAWIVVPVFVLVYLVGSRAAWPRRLLDLGAAAVTLLVGSFWWVAVTALWPSPKPYIGGSTDGTAWNLIIGYNGLGRIFGQGVGGPGGGAPALPEELPAGMAARMQGGPGGGGGFGGRPGPLRLFNEQLGGQIGWLLPLSGLVLISMLVAAVRRGRGSFSTDRTQAACWVLWGGWLLLAGLVFSFAEGTLHPYYTTMLAPAVAALVGAGLIRFRDWYRQSCGWAWLLLPLGVAVTVVWAVVLVRRHPDWHGWTAYLVGGAGALAVLLSCLGRWWWPRVVGRSALVLSLIAILAVPATWSATTAFGASGGGMGGVNPTAGPATGGPGGRTPGGGIPDGPNASDVPGSASGRSGDGDTEGLRDPAALEPAGGGPMDGGAGLSRQQQRIVDHVSEQAGDRTIPLATTGGAMRASGYIIHSDLTVVGMGGFTGADDAPTVAQLNRWQHTDQLGFVLLGGGPGGGMPGGFPGGARSGGQDGSASPGSGAAGVPSGPERGGERAQWVRESCDLVEPAAYGGSENSGGSSVQLYDCRE</sequence>
<accession>A0AAE3ZBC6</accession>
<feature type="region of interest" description="Disordered" evidence="8">
    <location>
        <begin position="1"/>
        <end position="21"/>
    </location>
</feature>
<keyword evidence="4 12" id="KW-0808">Transferase</keyword>
<name>A0AAE3ZBC6_9ACTN</name>
<evidence type="ECO:0000256" key="1">
    <source>
        <dbReference type="ARBA" id="ARBA00004651"/>
    </source>
</evidence>
<dbReference type="AlphaFoldDB" id="A0AAE3ZBC6"/>
<gene>
    <name evidence="12" type="ORF">JOF55_000921</name>
</gene>
<feature type="transmembrane region" description="Helical" evidence="9">
    <location>
        <begin position="492"/>
        <end position="512"/>
    </location>
</feature>
<feature type="region of interest" description="Disordered" evidence="8">
    <location>
        <begin position="523"/>
        <end position="607"/>
    </location>
</feature>
<dbReference type="GO" id="GO:0010041">
    <property type="term" value="P:response to iron(III) ion"/>
    <property type="evidence" value="ECO:0007669"/>
    <property type="project" value="TreeGrafter"/>
</dbReference>
<keyword evidence="13" id="KW-1185">Reference proteome</keyword>
<keyword evidence="2" id="KW-1003">Cell membrane</keyword>
<feature type="region of interest" description="Disordered" evidence="8">
    <location>
        <begin position="673"/>
        <end position="745"/>
    </location>
</feature>
<evidence type="ECO:0000313" key="13">
    <source>
        <dbReference type="Proteomes" id="UP001180845"/>
    </source>
</evidence>
<feature type="transmembrane region" description="Helical" evidence="9">
    <location>
        <begin position="347"/>
        <end position="366"/>
    </location>
</feature>
<dbReference type="InterPro" id="IPR038731">
    <property type="entry name" value="RgtA/B/C-like"/>
</dbReference>
<comment type="caution">
    <text evidence="12">The sequence shown here is derived from an EMBL/GenBank/DDBJ whole genome shotgun (WGS) entry which is preliminary data.</text>
</comment>
<evidence type="ECO:0000256" key="6">
    <source>
        <dbReference type="ARBA" id="ARBA00022989"/>
    </source>
</evidence>
<feature type="compositionally biased region" description="Gly residues" evidence="8">
    <location>
        <begin position="673"/>
        <end position="689"/>
    </location>
</feature>
<evidence type="ECO:0000256" key="3">
    <source>
        <dbReference type="ARBA" id="ARBA00022676"/>
    </source>
</evidence>
<dbReference type="GO" id="GO:0016763">
    <property type="term" value="F:pentosyltransferase activity"/>
    <property type="evidence" value="ECO:0007669"/>
    <property type="project" value="TreeGrafter"/>
</dbReference>
<protein>
    <submittedName>
        <fullName evidence="12">4-amino-4-deoxy-L-arabinose transferase-like glycosyltransferase</fullName>
    </submittedName>
</protein>
<keyword evidence="3" id="KW-0328">Glycosyltransferase</keyword>
<evidence type="ECO:0000256" key="4">
    <source>
        <dbReference type="ARBA" id="ARBA00022679"/>
    </source>
</evidence>
<evidence type="ECO:0000313" key="12">
    <source>
        <dbReference type="EMBL" id="MDR7300740.1"/>
    </source>
</evidence>
<feature type="domain" description="Glycosyltransferase RgtA/B/C/D-like" evidence="10">
    <location>
        <begin position="87"/>
        <end position="257"/>
    </location>
</feature>
<dbReference type="PANTHER" id="PTHR33908">
    <property type="entry name" value="MANNOSYLTRANSFERASE YKCB-RELATED"/>
    <property type="match status" value="1"/>
</dbReference>
<proteinExistence type="predicted"/>
<feature type="transmembrane region" description="Helical" evidence="9">
    <location>
        <begin position="243"/>
        <end position="264"/>
    </location>
</feature>
<keyword evidence="6 9" id="KW-1133">Transmembrane helix</keyword>
<feature type="transmembrane region" description="Helical" evidence="9">
    <location>
        <begin position="463"/>
        <end position="485"/>
    </location>
</feature>
<dbReference type="GO" id="GO:0009103">
    <property type="term" value="P:lipopolysaccharide biosynthetic process"/>
    <property type="evidence" value="ECO:0007669"/>
    <property type="project" value="UniProtKB-ARBA"/>
</dbReference>
<evidence type="ECO:0000256" key="9">
    <source>
        <dbReference type="SAM" id="Phobius"/>
    </source>
</evidence>
<evidence type="ECO:0000256" key="7">
    <source>
        <dbReference type="ARBA" id="ARBA00023136"/>
    </source>
</evidence>
<evidence type="ECO:0000256" key="5">
    <source>
        <dbReference type="ARBA" id="ARBA00022692"/>
    </source>
</evidence>
<feature type="domain" description="Putative mannosyltransferase YkcA/B-like C-terminal" evidence="11">
    <location>
        <begin position="601"/>
        <end position="673"/>
    </location>
</feature>
<dbReference type="Proteomes" id="UP001180845">
    <property type="component" value="Unassembled WGS sequence"/>
</dbReference>
<dbReference type="InterPro" id="IPR056785">
    <property type="entry name" value="YkcA/B-like_C"/>
</dbReference>
<keyword evidence="7 9" id="KW-0472">Membrane</keyword>
<feature type="compositionally biased region" description="Low complexity" evidence="8">
    <location>
        <begin position="690"/>
        <end position="705"/>
    </location>
</feature>
<dbReference type="Pfam" id="PF13231">
    <property type="entry name" value="PMT_2"/>
    <property type="match status" value="1"/>
</dbReference>
<dbReference type="Pfam" id="PF24878">
    <property type="entry name" value="YkcB_C"/>
    <property type="match status" value="1"/>
</dbReference>
<feature type="transmembrane region" description="Helical" evidence="9">
    <location>
        <begin position="437"/>
        <end position="457"/>
    </location>
</feature>
<feature type="compositionally biased region" description="Gly residues" evidence="8">
    <location>
        <begin position="535"/>
        <end position="549"/>
    </location>
</feature>
<feature type="compositionally biased region" description="Basic and acidic residues" evidence="8">
    <location>
        <begin position="707"/>
        <end position="719"/>
    </location>
</feature>
<evidence type="ECO:0000259" key="10">
    <source>
        <dbReference type="Pfam" id="PF13231"/>
    </source>
</evidence>
<feature type="compositionally biased region" description="Gly residues" evidence="8">
    <location>
        <begin position="582"/>
        <end position="592"/>
    </location>
</feature>
<dbReference type="PANTHER" id="PTHR33908:SF3">
    <property type="entry name" value="UNDECAPRENYL PHOSPHATE-ALPHA-4-AMINO-4-DEOXY-L-ARABINOSE ARABINOSYL TRANSFERASE"/>
    <property type="match status" value="1"/>
</dbReference>
<feature type="transmembrane region" description="Helical" evidence="9">
    <location>
        <begin position="33"/>
        <end position="51"/>
    </location>
</feature>
<comment type="subcellular location">
    <subcellularLocation>
        <location evidence="1">Cell membrane</location>
        <topology evidence="1">Multi-pass membrane protein</topology>
    </subcellularLocation>
</comment>
<evidence type="ECO:0000259" key="11">
    <source>
        <dbReference type="Pfam" id="PF24878"/>
    </source>
</evidence>
<feature type="transmembrane region" description="Helical" evidence="9">
    <location>
        <begin position="378"/>
        <end position="400"/>
    </location>
</feature>
<feature type="transmembrane region" description="Helical" evidence="9">
    <location>
        <begin position="137"/>
        <end position="156"/>
    </location>
</feature>
<organism evidence="12 13">
    <name type="scientific">Haloactinomyces albus</name>
    <dbReference type="NCBI Taxonomy" id="1352928"/>
    <lineage>
        <taxon>Bacteria</taxon>
        <taxon>Bacillati</taxon>
        <taxon>Actinomycetota</taxon>
        <taxon>Actinomycetes</taxon>
        <taxon>Actinopolysporales</taxon>
        <taxon>Actinopolysporaceae</taxon>
        <taxon>Haloactinomyces</taxon>
    </lineage>
</organism>
<keyword evidence="5 9" id="KW-0812">Transmembrane</keyword>
<dbReference type="EMBL" id="JAVDXW010000001">
    <property type="protein sequence ID" value="MDR7300740.1"/>
    <property type="molecule type" value="Genomic_DNA"/>
</dbReference>
<evidence type="ECO:0000256" key="8">
    <source>
        <dbReference type="SAM" id="MobiDB-lite"/>
    </source>
</evidence>